<organism evidence="7 8">
    <name type="scientific">Xylaria hypoxylon</name>
    <dbReference type="NCBI Taxonomy" id="37992"/>
    <lineage>
        <taxon>Eukaryota</taxon>
        <taxon>Fungi</taxon>
        <taxon>Dikarya</taxon>
        <taxon>Ascomycota</taxon>
        <taxon>Pezizomycotina</taxon>
        <taxon>Sordariomycetes</taxon>
        <taxon>Xylariomycetidae</taxon>
        <taxon>Xylariales</taxon>
        <taxon>Xylariaceae</taxon>
        <taxon>Xylaria</taxon>
    </lineage>
</organism>
<dbReference type="OrthoDB" id="3598904at2759"/>
<sequence length="194" mass="22098">MPGSSQHFASSSRVVSRLESVQFEFFRLVCAPEYAVLFETVPWEPLVIQYAVTEPCIYHTALAISALTWNHYSPIRHWYDPATGANSAAEYATIQYSLAICHLNARLDSSTPDRDMTKLTILSAILFMNLEFLRRERASSFRGSFISTHLDGATRLLRDLRFWPSLQPDSVSQCLEIGVSYIERQAELLEENMI</sequence>
<dbReference type="InterPro" id="IPR021858">
    <property type="entry name" value="Fun_TF"/>
</dbReference>
<evidence type="ECO:0000313" key="8">
    <source>
        <dbReference type="Proteomes" id="UP000297716"/>
    </source>
</evidence>
<keyword evidence="5" id="KW-0804">Transcription</keyword>
<evidence type="ECO:0000256" key="3">
    <source>
        <dbReference type="ARBA" id="ARBA00023015"/>
    </source>
</evidence>
<dbReference type="GO" id="GO:0003677">
    <property type="term" value="F:DNA binding"/>
    <property type="evidence" value="ECO:0007669"/>
    <property type="project" value="UniProtKB-KW"/>
</dbReference>
<dbReference type="PANTHER" id="PTHR36206:SF12">
    <property type="entry name" value="ASPERCRYPTIN BIOSYNTHESIS CLUSTER-SPECIFIC TRANSCRIPTION REGULATOR ATNN-RELATED"/>
    <property type="match status" value="1"/>
</dbReference>
<keyword evidence="1" id="KW-0479">Metal-binding</keyword>
<keyword evidence="8" id="KW-1185">Reference proteome</keyword>
<evidence type="ECO:0008006" key="9">
    <source>
        <dbReference type="Google" id="ProtNLM"/>
    </source>
</evidence>
<keyword evidence="2" id="KW-0862">Zinc</keyword>
<evidence type="ECO:0000256" key="6">
    <source>
        <dbReference type="ARBA" id="ARBA00023242"/>
    </source>
</evidence>
<protein>
    <recommendedName>
        <fullName evidence="9">Transcription factor domain-containing protein</fullName>
    </recommendedName>
</protein>
<name>A0A4Z0YR05_9PEZI</name>
<comment type="caution">
    <text evidence="7">The sequence shown here is derived from an EMBL/GenBank/DDBJ whole genome shotgun (WGS) entry which is preliminary data.</text>
</comment>
<dbReference type="EMBL" id="SKBN01000195">
    <property type="protein sequence ID" value="TGJ80903.1"/>
    <property type="molecule type" value="Genomic_DNA"/>
</dbReference>
<reference evidence="7 8" key="1">
    <citation type="submission" date="2019-03" db="EMBL/GenBank/DDBJ databases">
        <title>Draft genome sequence of Xylaria hypoxylon DSM 108379, a ubiquitous saprotrophic-parasitic fungi on hardwood.</title>
        <authorList>
            <person name="Buettner E."/>
            <person name="Leonhardt S."/>
            <person name="Gebauer A.M."/>
            <person name="Liers C."/>
            <person name="Hofrichter M."/>
            <person name="Kellner H."/>
        </authorList>
    </citation>
    <scope>NUCLEOTIDE SEQUENCE [LARGE SCALE GENOMIC DNA]</scope>
    <source>
        <strain evidence="7 8">DSM 108379</strain>
    </source>
</reference>
<keyword evidence="6" id="KW-0539">Nucleus</keyword>
<evidence type="ECO:0000256" key="4">
    <source>
        <dbReference type="ARBA" id="ARBA00023125"/>
    </source>
</evidence>
<dbReference type="GO" id="GO:0046872">
    <property type="term" value="F:metal ion binding"/>
    <property type="evidence" value="ECO:0007669"/>
    <property type="project" value="UniProtKB-KW"/>
</dbReference>
<keyword evidence="4" id="KW-0238">DNA-binding</keyword>
<evidence type="ECO:0000256" key="1">
    <source>
        <dbReference type="ARBA" id="ARBA00022723"/>
    </source>
</evidence>
<accession>A0A4Z0YR05</accession>
<gene>
    <name evidence="7" type="ORF">E0Z10_g7854</name>
</gene>
<evidence type="ECO:0000256" key="2">
    <source>
        <dbReference type="ARBA" id="ARBA00022833"/>
    </source>
</evidence>
<keyword evidence="3" id="KW-0805">Transcription regulation</keyword>
<dbReference type="InterPro" id="IPR052360">
    <property type="entry name" value="Transcr_Regulatory_Proteins"/>
</dbReference>
<dbReference type="PANTHER" id="PTHR36206">
    <property type="entry name" value="ASPERCRYPTIN BIOSYNTHESIS CLUSTER-SPECIFIC TRANSCRIPTION REGULATOR ATNN-RELATED"/>
    <property type="match status" value="1"/>
</dbReference>
<evidence type="ECO:0000256" key="5">
    <source>
        <dbReference type="ARBA" id="ARBA00023163"/>
    </source>
</evidence>
<dbReference type="Pfam" id="PF11951">
    <property type="entry name" value="Fungal_trans_2"/>
    <property type="match status" value="1"/>
</dbReference>
<proteinExistence type="predicted"/>
<dbReference type="AlphaFoldDB" id="A0A4Z0YR05"/>
<evidence type="ECO:0000313" key="7">
    <source>
        <dbReference type="EMBL" id="TGJ80903.1"/>
    </source>
</evidence>
<dbReference type="Proteomes" id="UP000297716">
    <property type="component" value="Unassembled WGS sequence"/>
</dbReference>